<name>A0A1Y0IS78_9BACL</name>
<dbReference type="Proteomes" id="UP000195437">
    <property type="component" value="Chromosome"/>
</dbReference>
<evidence type="ECO:0000256" key="1">
    <source>
        <dbReference type="ARBA" id="ARBA00004141"/>
    </source>
</evidence>
<comment type="subcellular location">
    <subcellularLocation>
        <location evidence="1">Membrane</location>
        <topology evidence="1">Multi-pass membrane protein</topology>
    </subcellularLocation>
</comment>
<feature type="transmembrane region" description="Helical" evidence="8">
    <location>
        <begin position="294"/>
        <end position="317"/>
    </location>
</feature>
<organism evidence="9 10">
    <name type="scientific">Tumebacillus avium</name>
    <dbReference type="NCBI Taxonomy" id="1903704"/>
    <lineage>
        <taxon>Bacteria</taxon>
        <taxon>Bacillati</taxon>
        <taxon>Bacillota</taxon>
        <taxon>Bacilli</taxon>
        <taxon>Bacillales</taxon>
        <taxon>Alicyclobacillaceae</taxon>
        <taxon>Tumebacillus</taxon>
    </lineage>
</organism>
<proteinExistence type="inferred from homology"/>
<evidence type="ECO:0000256" key="3">
    <source>
        <dbReference type="ARBA" id="ARBA00022448"/>
    </source>
</evidence>
<feature type="transmembrane region" description="Helical" evidence="8">
    <location>
        <begin position="21"/>
        <end position="43"/>
    </location>
</feature>
<feature type="transmembrane region" description="Helical" evidence="8">
    <location>
        <begin position="207"/>
        <end position="228"/>
    </location>
</feature>
<dbReference type="InterPro" id="IPR004761">
    <property type="entry name" value="Spore_GerAB"/>
</dbReference>
<dbReference type="Gene3D" id="1.20.1740.10">
    <property type="entry name" value="Amino acid/polyamine transporter I"/>
    <property type="match status" value="1"/>
</dbReference>
<feature type="transmembrane region" description="Helical" evidence="8">
    <location>
        <begin position="359"/>
        <end position="381"/>
    </location>
</feature>
<keyword evidence="7 8" id="KW-0472">Membrane</keyword>
<protein>
    <submittedName>
        <fullName evidence="9">Uncharacterized protein</fullName>
    </submittedName>
</protein>
<dbReference type="GO" id="GO:0009847">
    <property type="term" value="P:spore germination"/>
    <property type="evidence" value="ECO:0007669"/>
    <property type="project" value="InterPro"/>
</dbReference>
<keyword evidence="4" id="KW-0309">Germination</keyword>
<accession>A0A1Y0IS78</accession>
<sequence length="402" mass="44708">MTQQAKARPTGHRKSKKPHYYLTYSQSLSLIASTIIGVGVLTLPRSTTADAHQHGWVAVLIALLCAMATVVIIGKLCARFPGRTLVELCRELLGSKKRPWVGNVLAFPIILLYTLFWLTVTGLVARTFGEVVVTAVLVNTPLEVIVGTMLFLCFYLSFFDSEVVARVNEVLLVIIVVPVLFISVSAYQNAKFEYIMPLIPTMHLMGIAMAILPAMDTFLGLEILLMFNGNLKHDKKLLRYQVYGVLVPGIVYLLIVIAGTMSFGYEELSRQAWPTLELIKSVNVPGLILERLEAVFLGVWVAAVFTTAGNWFYCANWSFKKLLGIKKPLWTSLFCYAASYFIAMKVAQNIQELFYYLEMVGYFGILVAVVLPLCFLLLAIVRKMDGREAESGGKEASLHEAS</sequence>
<evidence type="ECO:0000256" key="7">
    <source>
        <dbReference type="ARBA" id="ARBA00023136"/>
    </source>
</evidence>
<dbReference type="AlphaFoldDB" id="A0A1Y0IS78"/>
<keyword evidence="5 8" id="KW-0812">Transmembrane</keyword>
<reference evidence="10" key="1">
    <citation type="submission" date="2017-05" db="EMBL/GenBank/DDBJ databases">
        <authorList>
            <person name="Sung H."/>
        </authorList>
    </citation>
    <scope>NUCLEOTIDE SEQUENCE [LARGE SCALE GENOMIC DNA]</scope>
    <source>
        <strain evidence="10">AR23208</strain>
    </source>
</reference>
<evidence type="ECO:0000313" key="10">
    <source>
        <dbReference type="Proteomes" id="UP000195437"/>
    </source>
</evidence>
<dbReference type="Pfam" id="PF03845">
    <property type="entry name" value="Spore_permease"/>
    <property type="match status" value="1"/>
</dbReference>
<gene>
    <name evidence="9" type="ORF">CBW65_15225</name>
</gene>
<feature type="transmembrane region" description="Helical" evidence="8">
    <location>
        <begin position="132"/>
        <end position="158"/>
    </location>
</feature>
<keyword evidence="3" id="KW-0813">Transport</keyword>
<dbReference type="PANTHER" id="PTHR34975:SF2">
    <property type="entry name" value="SPORE GERMINATION PROTEIN A2"/>
    <property type="match status" value="1"/>
</dbReference>
<feature type="transmembrane region" description="Helical" evidence="8">
    <location>
        <begin position="99"/>
        <end position="120"/>
    </location>
</feature>
<comment type="similarity">
    <text evidence="2">Belongs to the amino acid-polyamine-organocation (APC) superfamily. Spore germination protein (SGP) (TC 2.A.3.9) family.</text>
</comment>
<feature type="transmembrane region" description="Helical" evidence="8">
    <location>
        <begin position="240"/>
        <end position="265"/>
    </location>
</feature>
<evidence type="ECO:0000256" key="4">
    <source>
        <dbReference type="ARBA" id="ARBA00022544"/>
    </source>
</evidence>
<evidence type="ECO:0000256" key="5">
    <source>
        <dbReference type="ARBA" id="ARBA00022692"/>
    </source>
</evidence>
<evidence type="ECO:0000256" key="8">
    <source>
        <dbReference type="SAM" id="Phobius"/>
    </source>
</evidence>
<evidence type="ECO:0000256" key="6">
    <source>
        <dbReference type="ARBA" id="ARBA00022989"/>
    </source>
</evidence>
<feature type="transmembrane region" description="Helical" evidence="8">
    <location>
        <begin position="170"/>
        <end position="187"/>
    </location>
</feature>
<evidence type="ECO:0000313" key="9">
    <source>
        <dbReference type="EMBL" id="ARU62204.1"/>
    </source>
</evidence>
<dbReference type="PANTHER" id="PTHR34975">
    <property type="entry name" value="SPORE GERMINATION PROTEIN A2"/>
    <property type="match status" value="1"/>
</dbReference>
<dbReference type="GO" id="GO:0016020">
    <property type="term" value="C:membrane"/>
    <property type="evidence" value="ECO:0007669"/>
    <property type="project" value="UniProtKB-SubCell"/>
</dbReference>
<feature type="transmembrane region" description="Helical" evidence="8">
    <location>
        <begin position="329"/>
        <end position="347"/>
    </location>
</feature>
<dbReference type="RefSeq" id="WP_087457567.1">
    <property type="nucleotide sequence ID" value="NZ_CP021434.1"/>
</dbReference>
<dbReference type="KEGG" id="tum:CBW65_15225"/>
<evidence type="ECO:0000256" key="2">
    <source>
        <dbReference type="ARBA" id="ARBA00007998"/>
    </source>
</evidence>
<keyword evidence="10" id="KW-1185">Reference proteome</keyword>
<feature type="transmembrane region" description="Helical" evidence="8">
    <location>
        <begin position="55"/>
        <end position="78"/>
    </location>
</feature>
<dbReference type="NCBIfam" id="TIGR00912">
    <property type="entry name" value="2A0309"/>
    <property type="match status" value="1"/>
</dbReference>
<keyword evidence="6 8" id="KW-1133">Transmembrane helix</keyword>
<dbReference type="OrthoDB" id="2661055at2"/>
<dbReference type="EMBL" id="CP021434">
    <property type="protein sequence ID" value="ARU62204.1"/>
    <property type="molecule type" value="Genomic_DNA"/>
</dbReference>